<evidence type="ECO:0000313" key="7">
    <source>
        <dbReference type="EMBL" id="SDU73822.1"/>
    </source>
</evidence>
<dbReference type="EMBL" id="LT629791">
    <property type="protein sequence ID" value="SDU73822.1"/>
    <property type="molecule type" value="Genomic_DNA"/>
</dbReference>
<dbReference type="InterPro" id="IPR006094">
    <property type="entry name" value="Oxid_FAD_bind_N"/>
</dbReference>
<accession>A0A1H2KZ54</accession>
<feature type="domain" description="FAD-binding PCMH-type" evidence="6">
    <location>
        <begin position="24"/>
        <end position="192"/>
    </location>
</feature>
<keyword evidence="4" id="KW-0274">FAD</keyword>
<sequence>MDIEGVGPGDSRYDTLRAGFNLAVTHEPALIVEARSADDVAAAVAAATGERRPVGVMNTGHGPSVPADGAVLIRTGGLSGVQVDPGRRVARVEAGACWRDVIAAAAPYGLAPLNGSSPDVGVAGYTLGGGVGLLGRRFGFAADHVHWMDVVTADGRLQRVDADTDPDLFWALRGAGANFGVVTAMEIALFPVATLYGGELCFGPEHSDDVLQAYLAWACTAPETMASSLLLLRYPDDPAVPERLRGQHVTHLRLADSGDDAEAGRTLVDELRAAGPRLVDTVRPMPYADVGTIHHDPTGTPVAAFDRNVLLRDLGGDAAAVITKLAGPDADAPFLVELRAWGGALARQPAVPNAVGGRDAAFSLLAIAGPPAEDRAARDRLLAAMEPWSTGGSYLNFSGVEHATTLAARHYRPDDLTRLRALKDRYDPGRTFSVTFPLDAAGG</sequence>
<keyword evidence="5" id="KW-0560">Oxidoreductase</keyword>
<evidence type="ECO:0000256" key="3">
    <source>
        <dbReference type="ARBA" id="ARBA00022630"/>
    </source>
</evidence>
<dbReference type="GO" id="GO:0071949">
    <property type="term" value="F:FAD binding"/>
    <property type="evidence" value="ECO:0007669"/>
    <property type="project" value="InterPro"/>
</dbReference>
<dbReference type="AlphaFoldDB" id="A0A1H2KZ54"/>
<dbReference type="PANTHER" id="PTHR42973">
    <property type="entry name" value="BINDING OXIDOREDUCTASE, PUTATIVE (AFU_ORTHOLOGUE AFUA_1G17690)-RELATED"/>
    <property type="match status" value="1"/>
</dbReference>
<dbReference type="InterPro" id="IPR016169">
    <property type="entry name" value="FAD-bd_PCMH_sub2"/>
</dbReference>
<dbReference type="SUPFAM" id="SSF56176">
    <property type="entry name" value="FAD-binding/transporter-associated domain-like"/>
    <property type="match status" value="1"/>
</dbReference>
<dbReference type="Gene3D" id="3.30.465.10">
    <property type="match status" value="1"/>
</dbReference>
<comment type="similarity">
    <text evidence="2">Belongs to the oxygen-dependent FAD-linked oxidoreductase family.</text>
</comment>
<dbReference type="InterPro" id="IPR016166">
    <property type="entry name" value="FAD-bd_PCMH"/>
</dbReference>
<dbReference type="RefSeq" id="WP_046770011.1">
    <property type="nucleotide sequence ID" value="NZ_LBMC01000018.1"/>
</dbReference>
<dbReference type="InterPro" id="IPR050416">
    <property type="entry name" value="FAD-linked_Oxidoreductase"/>
</dbReference>
<comment type="cofactor">
    <cofactor evidence="1">
        <name>FAD</name>
        <dbReference type="ChEBI" id="CHEBI:57692"/>
    </cofactor>
</comment>
<protein>
    <submittedName>
        <fullName evidence="7">FAD/FMN-containing dehydrogenase</fullName>
    </submittedName>
</protein>
<dbReference type="PROSITE" id="PS51387">
    <property type="entry name" value="FAD_PCMH"/>
    <property type="match status" value="1"/>
</dbReference>
<evidence type="ECO:0000256" key="1">
    <source>
        <dbReference type="ARBA" id="ARBA00001974"/>
    </source>
</evidence>
<dbReference type="Gene3D" id="3.30.43.10">
    <property type="entry name" value="Uridine Diphospho-n-acetylenolpyruvylglucosamine Reductase, domain 2"/>
    <property type="match status" value="1"/>
</dbReference>
<dbReference type="OrthoDB" id="6278354at2"/>
<dbReference type="InterPro" id="IPR016167">
    <property type="entry name" value="FAD-bd_PCMH_sub1"/>
</dbReference>
<dbReference type="Pfam" id="PF01565">
    <property type="entry name" value="FAD_binding_4"/>
    <property type="match status" value="1"/>
</dbReference>
<proteinExistence type="inferred from homology"/>
<evidence type="ECO:0000313" key="8">
    <source>
        <dbReference type="Proteomes" id="UP000182977"/>
    </source>
</evidence>
<dbReference type="Gene3D" id="3.40.462.20">
    <property type="match status" value="1"/>
</dbReference>
<evidence type="ECO:0000256" key="2">
    <source>
        <dbReference type="ARBA" id="ARBA00005466"/>
    </source>
</evidence>
<dbReference type="PANTHER" id="PTHR42973:SF39">
    <property type="entry name" value="FAD-BINDING PCMH-TYPE DOMAIN-CONTAINING PROTEIN"/>
    <property type="match status" value="1"/>
</dbReference>
<reference evidence="8" key="1">
    <citation type="submission" date="2016-10" db="EMBL/GenBank/DDBJ databases">
        <authorList>
            <person name="Varghese N."/>
            <person name="Submissions S."/>
        </authorList>
    </citation>
    <scope>NUCLEOTIDE SEQUENCE [LARGE SCALE GENOMIC DNA]</scope>
    <source>
        <strain evidence="8">DSM 45079</strain>
    </source>
</reference>
<evidence type="ECO:0000256" key="5">
    <source>
        <dbReference type="ARBA" id="ARBA00023002"/>
    </source>
</evidence>
<dbReference type="STRING" id="419479.SAMN04488563_4615"/>
<organism evidence="7 8">
    <name type="scientific">Jiangella alkaliphila</name>
    <dbReference type="NCBI Taxonomy" id="419479"/>
    <lineage>
        <taxon>Bacteria</taxon>
        <taxon>Bacillati</taxon>
        <taxon>Actinomycetota</taxon>
        <taxon>Actinomycetes</taxon>
        <taxon>Jiangellales</taxon>
        <taxon>Jiangellaceae</taxon>
        <taxon>Jiangella</taxon>
    </lineage>
</organism>
<evidence type="ECO:0000256" key="4">
    <source>
        <dbReference type="ARBA" id="ARBA00022827"/>
    </source>
</evidence>
<dbReference type="GO" id="GO:0016491">
    <property type="term" value="F:oxidoreductase activity"/>
    <property type="evidence" value="ECO:0007669"/>
    <property type="project" value="UniProtKB-KW"/>
</dbReference>
<dbReference type="InterPro" id="IPR036318">
    <property type="entry name" value="FAD-bd_PCMH-like_sf"/>
</dbReference>
<name>A0A1H2KZ54_9ACTN</name>
<evidence type="ECO:0000259" key="6">
    <source>
        <dbReference type="PROSITE" id="PS51387"/>
    </source>
</evidence>
<dbReference type="Proteomes" id="UP000182977">
    <property type="component" value="Chromosome I"/>
</dbReference>
<keyword evidence="3" id="KW-0285">Flavoprotein</keyword>
<gene>
    <name evidence="7" type="ORF">SAMN04488563_4615</name>
</gene>
<keyword evidence="8" id="KW-1185">Reference proteome</keyword>